<keyword evidence="2" id="KW-1185">Reference proteome</keyword>
<sequence length="546" mass="62242">FETKHASKYDKLSAQEKTKKAEEMVAAMQKEQSFSPKALAVRDGIMRTSYEMAHIIAKKSKPFSEGEFVKEYMLKSAAILCPDKKEQFENVRLSRRTIVRRVEDISENLHQQLKSKVNDFSYFALALDESCGVKDTDQLLIFIRGITENFELTEELALIQSMKDTTTGKDVLEDKCVSKLGMDWKRLVSVTTYGSPNLAGKHVGLLKIIQDQVKEINPEQKIIFLHCIIHQEVLCKSVLKLSTVVDTVTKVVSYIRARGLNHRQFATLLEGSESERTDVLHDTSVSWLSLGNILKRVWELRAEIGLFLNVKEDLDFPQLNDADWLSDFAFAIDVTGYMSDLNSRLQEKGLFAHELHSSVKSFMMKLLLFSRQIGNKDFSHFPTLQQVTVSDQNLKKYTSLLVDLHAEFSRRFEDFQMIEKDLSLVSSPFTFNVDSAPCDLQLELIDLQCDALLAEQFQSVPLPSFYASLNKQKFPKIKTHARKMLVLFGSTYMCQQMHSVMKVNKSNLRSSMSGDHLAAVLHIATTEMTPDFDFLVNAHQRLHSSP</sequence>
<name>A0A7M4EBH7_CROPO</name>
<dbReference type="Proteomes" id="UP000594220">
    <property type="component" value="Unplaced"/>
</dbReference>
<dbReference type="Ensembl" id="ENSCPRT00005007964.1">
    <property type="protein sequence ID" value="ENSCPRP00005006787.1"/>
    <property type="gene ID" value="ENSCPRG00005004833.1"/>
</dbReference>
<dbReference type="PANTHER" id="PTHR45913:SF9">
    <property type="entry name" value="GENERAL TRANSCRIPTION FACTOR II-I REPEAT DOMAIN-CONTAINING PROTEIN 2-LIKE-RELATED"/>
    <property type="match status" value="1"/>
</dbReference>
<organism evidence="1 2">
    <name type="scientific">Crocodylus porosus</name>
    <name type="common">Saltwater crocodile</name>
    <name type="synonym">Estuarine crocodile</name>
    <dbReference type="NCBI Taxonomy" id="8502"/>
    <lineage>
        <taxon>Eukaryota</taxon>
        <taxon>Metazoa</taxon>
        <taxon>Chordata</taxon>
        <taxon>Craniata</taxon>
        <taxon>Vertebrata</taxon>
        <taxon>Euteleostomi</taxon>
        <taxon>Archelosauria</taxon>
        <taxon>Archosauria</taxon>
        <taxon>Crocodylia</taxon>
        <taxon>Longirostres</taxon>
        <taxon>Crocodylidae</taxon>
        <taxon>Crocodylus</taxon>
    </lineage>
</organism>
<evidence type="ECO:0000313" key="2">
    <source>
        <dbReference type="Proteomes" id="UP000594220"/>
    </source>
</evidence>
<accession>A0A7M4EBH7</accession>
<dbReference type="OMA" id="FAHEMHI"/>
<evidence type="ECO:0000313" key="1">
    <source>
        <dbReference type="Ensembl" id="ENSCPRP00005006787.1"/>
    </source>
</evidence>
<reference evidence="1" key="1">
    <citation type="submission" date="2025-08" db="UniProtKB">
        <authorList>
            <consortium name="Ensembl"/>
        </authorList>
    </citation>
    <scope>IDENTIFICATION</scope>
</reference>
<dbReference type="AlphaFoldDB" id="A0A7M4EBH7"/>
<dbReference type="GeneTree" id="ENSGT00950000182812"/>
<evidence type="ECO:0008006" key="3">
    <source>
        <dbReference type="Google" id="ProtNLM"/>
    </source>
</evidence>
<reference evidence="1" key="2">
    <citation type="submission" date="2025-09" db="UniProtKB">
        <authorList>
            <consortium name="Ensembl"/>
        </authorList>
    </citation>
    <scope>IDENTIFICATION</scope>
</reference>
<protein>
    <recommendedName>
        <fullName evidence="3">DUF4371 domain-containing protein</fullName>
    </recommendedName>
</protein>
<proteinExistence type="predicted"/>
<dbReference type="PANTHER" id="PTHR45913">
    <property type="entry name" value="EPM2A-INTERACTING PROTEIN 1"/>
    <property type="match status" value="1"/>
</dbReference>